<keyword evidence="2" id="KW-1185">Reference proteome</keyword>
<sequence length="84" mass="8893">METAAAVSSQQPSLSNPSPVTTLPKLLVSLSTSLSSVHLIFPFLPGSTGQFVVVGALPRLAPVLIEKGFIDANAMITIKERYQI</sequence>
<evidence type="ECO:0000313" key="2">
    <source>
        <dbReference type="Proteomes" id="UP000734854"/>
    </source>
</evidence>
<name>A0A8J5KPU5_ZINOF</name>
<reference evidence="1 2" key="1">
    <citation type="submission" date="2020-08" db="EMBL/GenBank/DDBJ databases">
        <title>Plant Genome Project.</title>
        <authorList>
            <person name="Zhang R.-G."/>
        </authorList>
    </citation>
    <scope>NUCLEOTIDE SEQUENCE [LARGE SCALE GENOMIC DNA]</scope>
    <source>
        <tissue evidence="1">Rhizome</tissue>
    </source>
</reference>
<evidence type="ECO:0000313" key="1">
    <source>
        <dbReference type="EMBL" id="KAG6486694.1"/>
    </source>
</evidence>
<dbReference type="AlphaFoldDB" id="A0A8J5KPU5"/>
<protein>
    <submittedName>
        <fullName evidence="1">Uncharacterized protein</fullName>
    </submittedName>
</protein>
<gene>
    <name evidence="1" type="ORF">ZIOFF_055273</name>
</gene>
<dbReference type="EMBL" id="JACMSC010000015">
    <property type="protein sequence ID" value="KAG6486694.1"/>
    <property type="molecule type" value="Genomic_DNA"/>
</dbReference>
<accession>A0A8J5KPU5</accession>
<organism evidence="1 2">
    <name type="scientific">Zingiber officinale</name>
    <name type="common">Ginger</name>
    <name type="synonym">Amomum zingiber</name>
    <dbReference type="NCBI Taxonomy" id="94328"/>
    <lineage>
        <taxon>Eukaryota</taxon>
        <taxon>Viridiplantae</taxon>
        <taxon>Streptophyta</taxon>
        <taxon>Embryophyta</taxon>
        <taxon>Tracheophyta</taxon>
        <taxon>Spermatophyta</taxon>
        <taxon>Magnoliopsida</taxon>
        <taxon>Liliopsida</taxon>
        <taxon>Zingiberales</taxon>
        <taxon>Zingiberaceae</taxon>
        <taxon>Zingiber</taxon>
    </lineage>
</organism>
<proteinExistence type="predicted"/>
<dbReference type="Proteomes" id="UP000734854">
    <property type="component" value="Unassembled WGS sequence"/>
</dbReference>
<comment type="caution">
    <text evidence="1">The sequence shown here is derived from an EMBL/GenBank/DDBJ whole genome shotgun (WGS) entry which is preliminary data.</text>
</comment>